<accession>A0A3R7BHK5</accession>
<dbReference type="Proteomes" id="UP000285430">
    <property type="component" value="Unassembled WGS sequence"/>
</dbReference>
<organism evidence="1 4">
    <name type="scientific">Aphanomyces astaci</name>
    <name type="common">Crayfish plague agent</name>
    <dbReference type="NCBI Taxonomy" id="112090"/>
    <lineage>
        <taxon>Eukaryota</taxon>
        <taxon>Sar</taxon>
        <taxon>Stramenopiles</taxon>
        <taxon>Oomycota</taxon>
        <taxon>Saprolegniomycetes</taxon>
        <taxon>Saprolegniales</taxon>
        <taxon>Verrucalvaceae</taxon>
        <taxon>Aphanomyces</taxon>
    </lineage>
</organism>
<comment type="caution">
    <text evidence="1">The sequence shown here is derived from an EMBL/GenBank/DDBJ whole genome shotgun (WGS) entry which is preliminary data.</text>
</comment>
<proteinExistence type="predicted"/>
<gene>
    <name evidence="1" type="ORF">DYB35_009173</name>
    <name evidence="2" type="ORF">DYB37_011609</name>
</gene>
<dbReference type="AlphaFoldDB" id="A0A3R7BHK5"/>
<dbReference type="EMBL" id="QUTG01003330">
    <property type="protein sequence ID" value="RHY92025.1"/>
    <property type="molecule type" value="Genomic_DNA"/>
</dbReference>
<protein>
    <submittedName>
        <fullName evidence="1">Uncharacterized protein</fullName>
    </submittedName>
</protein>
<evidence type="ECO:0000313" key="1">
    <source>
        <dbReference type="EMBL" id="RHY92025.1"/>
    </source>
</evidence>
<reference evidence="3 4" key="1">
    <citation type="submission" date="2018-08" db="EMBL/GenBank/DDBJ databases">
        <title>Aphanomyces genome sequencing and annotation.</title>
        <authorList>
            <person name="Minardi D."/>
            <person name="Oidtmann B."/>
            <person name="Van Der Giezen M."/>
            <person name="Studholme D.J."/>
        </authorList>
    </citation>
    <scope>NUCLEOTIDE SEQUENCE [LARGE SCALE GENOMIC DNA]</scope>
    <source>
        <strain evidence="2 3">Da</strain>
        <strain evidence="1 4">Sv</strain>
    </source>
</reference>
<evidence type="ECO:0000313" key="4">
    <source>
        <dbReference type="Proteomes" id="UP000285712"/>
    </source>
</evidence>
<name>A0A3R7BHK5_APHAT</name>
<dbReference type="EMBL" id="QUTH01002665">
    <property type="protein sequence ID" value="RHZ24576.1"/>
    <property type="molecule type" value="Genomic_DNA"/>
</dbReference>
<dbReference type="Proteomes" id="UP000285712">
    <property type="component" value="Unassembled WGS sequence"/>
</dbReference>
<evidence type="ECO:0000313" key="2">
    <source>
        <dbReference type="EMBL" id="RHZ24576.1"/>
    </source>
</evidence>
<dbReference type="VEuPathDB" id="FungiDB:H257_18076"/>
<evidence type="ECO:0000313" key="3">
    <source>
        <dbReference type="Proteomes" id="UP000285430"/>
    </source>
</evidence>
<sequence length="189" mass="21579">MRGLRPLTPTPEGRLAQNALSCEFNLEKNPETPEDYDFHSLKGSIFSETPETRNTGSPKPPTLEIVEGTFPVKLSRVSECVVDSSHGTNSSNFEMFVLIVPFRGEGYPLSFFFIQESAEVRIAYLESWFTLLQQQYAVALFVHMDKDASKIAATQRAWPGAKISLCLWHMDRAVRMRFKKLYQLPDKKR</sequence>